<dbReference type="InterPro" id="IPR008266">
    <property type="entry name" value="Tyr_kinase_AS"/>
</dbReference>
<feature type="compositionally biased region" description="Low complexity" evidence="5">
    <location>
        <begin position="1094"/>
        <end position="1111"/>
    </location>
</feature>
<feature type="domain" description="Protein kinase" evidence="7">
    <location>
        <begin position="738"/>
        <end position="1016"/>
    </location>
</feature>
<dbReference type="InterPro" id="IPR011009">
    <property type="entry name" value="Kinase-like_dom_sf"/>
</dbReference>
<feature type="compositionally biased region" description="Low complexity" evidence="5">
    <location>
        <begin position="480"/>
        <end position="494"/>
    </location>
</feature>
<keyword evidence="3 8" id="KW-0418">Kinase</keyword>
<evidence type="ECO:0000256" key="6">
    <source>
        <dbReference type="SAM" id="Phobius"/>
    </source>
</evidence>
<dbReference type="PANTHER" id="PTHR43289">
    <property type="entry name" value="MITOGEN-ACTIVATED PROTEIN KINASE KINASE KINASE 20-RELATED"/>
    <property type="match status" value="1"/>
</dbReference>
<evidence type="ECO:0000256" key="4">
    <source>
        <dbReference type="ARBA" id="ARBA00022840"/>
    </source>
</evidence>
<protein>
    <submittedName>
        <fullName evidence="8">Serine/threonine-protein kinase</fullName>
    </submittedName>
</protein>
<keyword evidence="9" id="KW-1185">Reference proteome</keyword>
<feature type="domain" description="Protein kinase" evidence="7">
    <location>
        <begin position="18"/>
        <end position="291"/>
    </location>
</feature>
<keyword evidence="6" id="KW-0812">Transmembrane</keyword>
<feature type="compositionally biased region" description="Low complexity" evidence="5">
    <location>
        <begin position="594"/>
        <end position="615"/>
    </location>
</feature>
<dbReference type="Gene3D" id="1.10.510.10">
    <property type="entry name" value="Transferase(Phosphotransferase) domain 1"/>
    <property type="match status" value="2"/>
</dbReference>
<dbReference type="GO" id="GO:0016301">
    <property type="term" value="F:kinase activity"/>
    <property type="evidence" value="ECO:0007669"/>
    <property type="project" value="UniProtKB-KW"/>
</dbReference>
<feature type="compositionally biased region" description="Basic and acidic residues" evidence="5">
    <location>
        <begin position="1261"/>
        <end position="1273"/>
    </location>
</feature>
<reference evidence="8 9" key="1">
    <citation type="submission" date="2023-01" db="EMBL/GenBank/DDBJ databases">
        <title>Minimal conservation of predation-associated metabolite biosynthetic gene clusters underscores biosynthetic potential of Myxococcota including descriptions for ten novel species: Archangium lansinium sp. nov., Myxococcus landrumus sp. nov., Nannocystis bai.</title>
        <authorList>
            <person name="Ahearne A."/>
            <person name="Stevens C."/>
            <person name="Dowd S."/>
        </authorList>
    </citation>
    <scope>NUCLEOTIDE SEQUENCE [LARGE SCALE GENOMIC DNA]</scope>
    <source>
        <strain evidence="8 9">WIWO2</strain>
    </source>
</reference>
<evidence type="ECO:0000256" key="3">
    <source>
        <dbReference type="ARBA" id="ARBA00022777"/>
    </source>
</evidence>
<evidence type="ECO:0000256" key="5">
    <source>
        <dbReference type="SAM" id="MobiDB-lite"/>
    </source>
</evidence>
<feature type="compositionally biased region" description="Pro residues" evidence="5">
    <location>
        <begin position="501"/>
        <end position="510"/>
    </location>
</feature>
<dbReference type="PROSITE" id="PS00109">
    <property type="entry name" value="PROTEIN_KINASE_TYR"/>
    <property type="match status" value="1"/>
</dbReference>
<feature type="compositionally biased region" description="Low complexity" evidence="5">
    <location>
        <begin position="370"/>
        <end position="396"/>
    </location>
</feature>
<dbReference type="EMBL" id="JAQNDK010000004">
    <property type="protein sequence ID" value="MDC0682309.1"/>
    <property type="molecule type" value="Genomic_DNA"/>
</dbReference>
<feature type="compositionally biased region" description="Pro residues" evidence="5">
    <location>
        <begin position="578"/>
        <end position="593"/>
    </location>
</feature>
<dbReference type="Gene3D" id="3.30.200.20">
    <property type="entry name" value="Phosphorylase Kinase, domain 1"/>
    <property type="match status" value="2"/>
</dbReference>
<feature type="region of interest" description="Disordered" evidence="5">
    <location>
        <begin position="1261"/>
        <end position="1398"/>
    </location>
</feature>
<feature type="compositionally biased region" description="Low complexity" evidence="5">
    <location>
        <begin position="679"/>
        <end position="688"/>
    </location>
</feature>
<feature type="region of interest" description="Disordered" evidence="5">
    <location>
        <begin position="1076"/>
        <end position="1116"/>
    </location>
</feature>
<keyword evidence="4" id="KW-0067">ATP-binding</keyword>
<dbReference type="Proteomes" id="UP001217485">
    <property type="component" value="Unassembled WGS sequence"/>
</dbReference>
<dbReference type="RefSeq" id="WP_272100113.1">
    <property type="nucleotide sequence ID" value="NZ_JAQNDK010000004.1"/>
</dbReference>
<evidence type="ECO:0000259" key="7">
    <source>
        <dbReference type="PROSITE" id="PS50011"/>
    </source>
</evidence>
<evidence type="ECO:0000256" key="2">
    <source>
        <dbReference type="ARBA" id="ARBA00022741"/>
    </source>
</evidence>
<evidence type="ECO:0000313" key="8">
    <source>
        <dbReference type="EMBL" id="MDC0682309.1"/>
    </source>
</evidence>
<keyword evidence="6" id="KW-1133">Transmembrane helix</keyword>
<feature type="transmembrane region" description="Helical" evidence="6">
    <location>
        <begin position="1236"/>
        <end position="1257"/>
    </location>
</feature>
<dbReference type="SUPFAM" id="SSF56112">
    <property type="entry name" value="Protein kinase-like (PK-like)"/>
    <property type="match status" value="2"/>
</dbReference>
<feature type="compositionally biased region" description="Pro residues" evidence="5">
    <location>
        <begin position="632"/>
        <end position="657"/>
    </location>
</feature>
<feature type="compositionally biased region" description="Low complexity" evidence="5">
    <location>
        <begin position="1274"/>
        <end position="1309"/>
    </location>
</feature>
<feature type="compositionally biased region" description="Low complexity" evidence="5">
    <location>
        <begin position="1077"/>
        <end position="1086"/>
    </location>
</feature>
<evidence type="ECO:0000313" key="9">
    <source>
        <dbReference type="Proteomes" id="UP001217485"/>
    </source>
</evidence>
<dbReference type="Pfam" id="PF00069">
    <property type="entry name" value="Pkinase"/>
    <property type="match status" value="2"/>
</dbReference>
<dbReference type="CDD" id="cd14014">
    <property type="entry name" value="STKc_PknB_like"/>
    <property type="match status" value="2"/>
</dbReference>
<feature type="region of interest" description="Disordered" evidence="5">
    <location>
        <begin position="357"/>
        <end position="410"/>
    </location>
</feature>
<keyword evidence="1" id="KW-0808">Transferase</keyword>
<dbReference type="PANTHER" id="PTHR43289:SF6">
    <property type="entry name" value="SERINE_THREONINE-PROTEIN KINASE NEKL-3"/>
    <property type="match status" value="1"/>
</dbReference>
<feature type="compositionally biased region" description="Low complexity" evidence="5">
    <location>
        <begin position="1344"/>
        <end position="1387"/>
    </location>
</feature>
<feature type="compositionally biased region" description="Polar residues" evidence="5">
    <location>
        <begin position="689"/>
        <end position="713"/>
    </location>
</feature>
<feature type="compositionally biased region" description="Pro residues" evidence="5">
    <location>
        <begin position="1323"/>
        <end position="1343"/>
    </location>
</feature>
<dbReference type="PROSITE" id="PS50011">
    <property type="entry name" value="PROTEIN_KINASE_DOM"/>
    <property type="match status" value="2"/>
</dbReference>
<proteinExistence type="predicted"/>
<evidence type="ECO:0000256" key="1">
    <source>
        <dbReference type="ARBA" id="ARBA00022679"/>
    </source>
</evidence>
<feature type="region of interest" description="Disordered" evidence="5">
    <location>
        <begin position="442"/>
        <end position="713"/>
    </location>
</feature>
<organism evidence="8 9">
    <name type="scientific">Sorangium atrum</name>
    <dbReference type="NCBI Taxonomy" id="2995308"/>
    <lineage>
        <taxon>Bacteria</taxon>
        <taxon>Pseudomonadati</taxon>
        <taxon>Myxococcota</taxon>
        <taxon>Polyangia</taxon>
        <taxon>Polyangiales</taxon>
        <taxon>Polyangiaceae</taxon>
        <taxon>Sorangium</taxon>
    </lineage>
</organism>
<sequence length="1398" mass="141283">MALDRPPGAGSASRLGNYELLRELSGGGIGSTWLARASSDEGEAKSAPPVTILRIYRHLTKKAETADSILREAGMAQQVRFPNVLSVLDARTADGEVFIVSEYVEGEPLGALVSAAGAEGLPPPVSLRIAIDALRALASAHAAQPAPLVHGELNPTHVSVGIDGVTRVGGLGVARAIAGLAPMGTRNPDRLAYAAPERVKAMAAHAEAPLDPRADLFSVGVILWELLARQRLFSSKLEAAVIQKVQSAPIPPLAGLAGGAVPAEVVDVVQTALERDPARRFESASAMLAALEAAGAGRIAGDEDVAAAVSRLAGKTIEPRRTMIAAAMASPAGADGSRPPPRARGMTLVGVAIPAADGALSPRGDGPRQAITAPTPRARGATPGAPPVAAAGALATSQVRPTAAKDAAAPKNGLAAKPAVGAGASNGAGPAGADAAHASIDTEWGSVEDVPARDLPGPRRPAATLPRIELSGQGTEDRAAAGASPERAAATGATTAKEQPPARPAAPRPGDPGDALAARATPTPAEGTVPKPPAPAPGGPSPRPPRPPPPARAASPAQPEAHGKVAAAAPAAVGPALAPSPPTPRVPVPPLGPPAAATRRTPVVPAVTPAPRAAATPPPPPAKTMSRAPVTPSAPLPPAAPAPAASPEPSQPLPPVAPASATAPAIPVPAKTPPPPPVAAALPGGAPATQESARGNGPASTSTRTIPTPTGVQGQTKLWGRVASAVDQLGPGSTLGRYEILMPVAKGGMAAVWAARLQGTRGFRKIVAIKTMLPDVSDDPDFESMFLDEARVAARIRHPNVVEILDLGEEDDVLYIVMEWVDGETAGTLQKAAKRLGGIPQRIVLRIASQICAGLHNAHELRDDSGVLLDLVHRDISPANVLISTAGFVKIVDFGVAKSKGRLHVTRAGGIVKGKTPYLSPEQLGGLPIDRRSDIFSLGALLYVLTTGLHPFRAETDLATIENITIKNPLPPRELNGAIHPELDRIILKALEKDPESRFSTCAEMQRAIDQVASTLGEPTTDEDVAAFVRQAIGEIQSKRAQELRDAIAAVDAGAAVNSERRPGASLEGHAALADVGAGSHEGGPAAAPPPAAQAPAGAGPASSRGAASPIAEEEPPVSLEPISFEEIAAPAQPAEAPPRLIIAPALQPDGEPAEPVSPRPAAREGKPLGPSAKRILPAAGVPATKVLAAADPPASRAAALSERLARRGSRSLANDVGEVTAVDRSFETGQRRKRLQLIVAGAAMFCVALGAVALVVRGGDERSRPEVGKARVDALPAATAPDTTATAAAAEAVPARPVSPVEPQTAQPASPPAPEASATPPEAAPAPSPTPPAAEPTPPPTVKAPAAAAAQPVAAPQASRPPSTTRPRTTSTPAKPAPKPATTGKPSPKKKYNPSGI</sequence>
<keyword evidence="6" id="KW-0472">Membrane</keyword>
<accession>A0ABT5C7A8</accession>
<name>A0ABT5C7A8_9BACT</name>
<feature type="compositionally biased region" description="Pro residues" evidence="5">
    <location>
        <begin position="530"/>
        <end position="551"/>
    </location>
</feature>
<keyword evidence="2" id="KW-0547">Nucleotide-binding</keyword>
<feature type="region of interest" description="Disordered" evidence="5">
    <location>
        <begin position="1146"/>
        <end position="1172"/>
    </location>
</feature>
<feature type="compositionally biased region" description="Pro residues" evidence="5">
    <location>
        <begin position="666"/>
        <end position="678"/>
    </location>
</feature>
<dbReference type="InterPro" id="IPR000719">
    <property type="entry name" value="Prot_kinase_dom"/>
</dbReference>
<feature type="compositionally biased region" description="Low complexity" evidence="5">
    <location>
        <begin position="566"/>
        <end position="577"/>
    </location>
</feature>
<comment type="caution">
    <text evidence="8">The sequence shown here is derived from an EMBL/GenBank/DDBJ whole genome shotgun (WGS) entry which is preliminary data.</text>
</comment>
<feature type="compositionally biased region" description="Basic residues" evidence="5">
    <location>
        <begin position="1388"/>
        <end position="1398"/>
    </location>
</feature>
<gene>
    <name evidence="8" type="ORF">POL72_31555</name>
</gene>